<dbReference type="GeneID" id="54460246"/>
<gene>
    <name evidence="5 7" type="ORF">BDZ99DRAFT_460275</name>
</gene>
<keyword evidence="2" id="KW-0479">Metal-binding</keyword>
<name>A0A6A6YYE3_9PEZI</name>
<dbReference type="AlphaFoldDB" id="A0A6A6YYE3"/>
<protein>
    <recommendedName>
        <fullName evidence="4">CENP-V/GFA domain-containing protein</fullName>
    </recommendedName>
</protein>
<comment type="similarity">
    <text evidence="1">Belongs to the Gfa family.</text>
</comment>
<proteinExistence type="inferred from homology"/>
<dbReference type="GO" id="GO:0016846">
    <property type="term" value="F:carbon-sulfur lyase activity"/>
    <property type="evidence" value="ECO:0007669"/>
    <property type="project" value="InterPro"/>
</dbReference>
<organism evidence="5">
    <name type="scientific">Mytilinidion resinicola</name>
    <dbReference type="NCBI Taxonomy" id="574789"/>
    <lineage>
        <taxon>Eukaryota</taxon>
        <taxon>Fungi</taxon>
        <taxon>Dikarya</taxon>
        <taxon>Ascomycota</taxon>
        <taxon>Pezizomycotina</taxon>
        <taxon>Dothideomycetes</taxon>
        <taxon>Pleosporomycetidae</taxon>
        <taxon>Mytilinidiales</taxon>
        <taxon>Mytilinidiaceae</taxon>
        <taxon>Mytilinidion</taxon>
    </lineage>
</organism>
<reference evidence="7" key="2">
    <citation type="submission" date="2020-04" db="EMBL/GenBank/DDBJ databases">
        <authorList>
            <consortium name="NCBI Genome Project"/>
        </authorList>
    </citation>
    <scope>NUCLEOTIDE SEQUENCE</scope>
    <source>
        <strain evidence="7">CBS 304.34</strain>
    </source>
</reference>
<evidence type="ECO:0000313" key="6">
    <source>
        <dbReference type="Proteomes" id="UP000504636"/>
    </source>
</evidence>
<evidence type="ECO:0000256" key="1">
    <source>
        <dbReference type="ARBA" id="ARBA00005495"/>
    </source>
</evidence>
<feature type="domain" description="CENP-V/GFA" evidence="4">
    <location>
        <begin position="2"/>
        <end position="74"/>
    </location>
</feature>
<dbReference type="Gene3D" id="3.90.1590.10">
    <property type="entry name" value="glutathione-dependent formaldehyde- activating enzyme (gfa)"/>
    <property type="match status" value="1"/>
</dbReference>
<keyword evidence="3" id="KW-0862">Zinc</keyword>
<dbReference type="Pfam" id="PF04828">
    <property type="entry name" value="GFA"/>
    <property type="match status" value="1"/>
</dbReference>
<reference evidence="5 7" key="1">
    <citation type="journal article" date="2020" name="Stud. Mycol.">
        <title>101 Dothideomycetes genomes: a test case for predicting lifestyles and emergence of pathogens.</title>
        <authorList>
            <person name="Haridas S."/>
            <person name="Albert R."/>
            <person name="Binder M."/>
            <person name="Bloem J."/>
            <person name="Labutti K."/>
            <person name="Salamov A."/>
            <person name="Andreopoulos B."/>
            <person name="Baker S."/>
            <person name="Barry K."/>
            <person name="Bills G."/>
            <person name="Bluhm B."/>
            <person name="Cannon C."/>
            <person name="Castanera R."/>
            <person name="Culley D."/>
            <person name="Daum C."/>
            <person name="Ezra D."/>
            <person name="Gonzalez J."/>
            <person name="Henrissat B."/>
            <person name="Kuo A."/>
            <person name="Liang C."/>
            <person name="Lipzen A."/>
            <person name="Lutzoni F."/>
            <person name="Magnuson J."/>
            <person name="Mondo S."/>
            <person name="Nolan M."/>
            <person name="Ohm R."/>
            <person name="Pangilinan J."/>
            <person name="Park H.-J."/>
            <person name="Ramirez L."/>
            <person name="Alfaro M."/>
            <person name="Sun H."/>
            <person name="Tritt A."/>
            <person name="Yoshinaga Y."/>
            <person name="Zwiers L.-H."/>
            <person name="Turgeon B."/>
            <person name="Goodwin S."/>
            <person name="Spatafora J."/>
            <person name="Crous P."/>
            <person name="Grigoriev I."/>
        </authorList>
    </citation>
    <scope>NUCLEOTIDE SEQUENCE</scope>
    <source>
        <strain evidence="5 7">CBS 304.34</strain>
    </source>
</reference>
<dbReference type="OrthoDB" id="6329284at2759"/>
<evidence type="ECO:0000256" key="2">
    <source>
        <dbReference type="ARBA" id="ARBA00022723"/>
    </source>
</evidence>
<evidence type="ECO:0000256" key="3">
    <source>
        <dbReference type="ARBA" id="ARBA00022833"/>
    </source>
</evidence>
<dbReference type="InterPro" id="IPR006913">
    <property type="entry name" value="CENP-V/GFA"/>
</dbReference>
<dbReference type="RefSeq" id="XP_033579909.1">
    <property type="nucleotide sequence ID" value="XM_033719353.1"/>
</dbReference>
<evidence type="ECO:0000313" key="5">
    <source>
        <dbReference type="EMBL" id="KAF2812945.1"/>
    </source>
</evidence>
<dbReference type="InterPro" id="IPR011057">
    <property type="entry name" value="Mss4-like_sf"/>
</dbReference>
<evidence type="ECO:0000259" key="4">
    <source>
        <dbReference type="Pfam" id="PF04828"/>
    </source>
</evidence>
<dbReference type="EMBL" id="MU003696">
    <property type="protein sequence ID" value="KAF2812945.1"/>
    <property type="molecule type" value="Genomic_DNA"/>
</dbReference>
<feature type="non-terminal residue" evidence="5">
    <location>
        <position position="148"/>
    </location>
</feature>
<dbReference type="SUPFAM" id="SSF51316">
    <property type="entry name" value="Mss4-like"/>
    <property type="match status" value="1"/>
</dbReference>
<sequence>MCRKHTGSLVPQICAFSTASISPPFKDNPAYKTYKSSATVYRGFCSACGSPMTFNDDKEAEYTDIFVGVFDEDVLLGKRDEANAWEDDYGRHVPRVGGFGKELGAAKEHLYLENSIPGLTDDWPGKKWLANRPDGKAFTGKMSDFVRP</sequence>
<keyword evidence="6" id="KW-1185">Reference proteome</keyword>
<accession>A0A6A6YYE3</accession>
<dbReference type="GO" id="GO:0046872">
    <property type="term" value="F:metal ion binding"/>
    <property type="evidence" value="ECO:0007669"/>
    <property type="project" value="UniProtKB-KW"/>
</dbReference>
<evidence type="ECO:0000313" key="7">
    <source>
        <dbReference type="RefSeq" id="XP_033579909.1"/>
    </source>
</evidence>
<reference evidence="7" key="3">
    <citation type="submission" date="2025-04" db="UniProtKB">
        <authorList>
            <consortium name="RefSeq"/>
        </authorList>
    </citation>
    <scope>IDENTIFICATION</scope>
    <source>
        <strain evidence="7">CBS 304.34</strain>
    </source>
</reference>
<dbReference type="Proteomes" id="UP000504636">
    <property type="component" value="Unplaced"/>
</dbReference>